<protein>
    <submittedName>
        <fullName evidence="2">Zinc-binding alcohol dehydrogenase</fullName>
    </submittedName>
</protein>
<dbReference type="InterPro" id="IPR036291">
    <property type="entry name" value="NAD(P)-bd_dom_sf"/>
</dbReference>
<dbReference type="InterPro" id="IPR011032">
    <property type="entry name" value="GroES-like_sf"/>
</dbReference>
<dbReference type="EMBL" id="BFBB01000008">
    <property type="protein sequence ID" value="GBF51678.1"/>
    <property type="molecule type" value="Genomic_DNA"/>
</dbReference>
<reference evidence="2 3" key="1">
    <citation type="submission" date="2018-02" db="EMBL/GenBank/DDBJ databases">
        <title>Novel Leptospira species isolated from soil and water in Japan.</title>
        <authorList>
            <person name="Nakao R."/>
            <person name="Masuzawa T."/>
        </authorList>
    </citation>
    <scope>NUCLEOTIDE SEQUENCE [LARGE SCALE GENOMIC DNA]</scope>
    <source>
        <strain evidence="2 3">YH101</strain>
    </source>
</reference>
<dbReference type="PANTHER" id="PTHR45033">
    <property type="match status" value="1"/>
</dbReference>
<evidence type="ECO:0000259" key="1">
    <source>
        <dbReference type="SMART" id="SM00829"/>
    </source>
</evidence>
<dbReference type="InterPro" id="IPR013149">
    <property type="entry name" value="ADH-like_C"/>
</dbReference>
<keyword evidence="3" id="KW-1185">Reference proteome</keyword>
<dbReference type="InterPro" id="IPR013154">
    <property type="entry name" value="ADH-like_N"/>
</dbReference>
<dbReference type="SUPFAM" id="SSF51735">
    <property type="entry name" value="NAD(P)-binding Rossmann-fold domains"/>
    <property type="match status" value="1"/>
</dbReference>
<feature type="domain" description="Enoyl reductase (ER)" evidence="1">
    <location>
        <begin position="10"/>
        <end position="334"/>
    </location>
</feature>
<dbReference type="Pfam" id="PF00107">
    <property type="entry name" value="ADH_zinc_N"/>
    <property type="match status" value="1"/>
</dbReference>
<gene>
    <name evidence="2" type="ORF">LPTSP4_32160</name>
</gene>
<dbReference type="CDD" id="cd08276">
    <property type="entry name" value="MDR7"/>
    <property type="match status" value="1"/>
</dbReference>
<comment type="caution">
    <text evidence="2">The sequence shown here is derived from an EMBL/GenBank/DDBJ whole genome shotgun (WGS) entry which is preliminary data.</text>
</comment>
<dbReference type="SMART" id="SM00829">
    <property type="entry name" value="PKS_ER"/>
    <property type="match status" value="1"/>
</dbReference>
<proteinExistence type="predicted"/>
<dbReference type="Proteomes" id="UP000245133">
    <property type="component" value="Unassembled WGS sequence"/>
</dbReference>
<name>A0A2P2E467_9LEPT</name>
<dbReference type="InterPro" id="IPR020843">
    <property type="entry name" value="ER"/>
</dbReference>
<dbReference type="InterPro" id="IPR052711">
    <property type="entry name" value="Zinc_ADH-like"/>
</dbReference>
<organism evidence="2 3">
    <name type="scientific">Leptospira ryugenii</name>
    <dbReference type="NCBI Taxonomy" id="1917863"/>
    <lineage>
        <taxon>Bacteria</taxon>
        <taxon>Pseudomonadati</taxon>
        <taxon>Spirochaetota</taxon>
        <taxon>Spirochaetia</taxon>
        <taxon>Leptospirales</taxon>
        <taxon>Leptospiraceae</taxon>
        <taxon>Leptospira</taxon>
    </lineage>
</organism>
<dbReference type="SUPFAM" id="SSF50129">
    <property type="entry name" value="GroES-like"/>
    <property type="match status" value="1"/>
</dbReference>
<dbReference type="Gene3D" id="3.40.50.720">
    <property type="entry name" value="NAD(P)-binding Rossmann-like Domain"/>
    <property type="match status" value="1"/>
</dbReference>
<evidence type="ECO:0000313" key="2">
    <source>
        <dbReference type="EMBL" id="GBF51678.1"/>
    </source>
</evidence>
<dbReference type="AlphaFoldDB" id="A0A2P2E467"/>
<accession>A0A2P2E467</accession>
<evidence type="ECO:0000313" key="3">
    <source>
        <dbReference type="Proteomes" id="UP000245133"/>
    </source>
</evidence>
<sequence>MKQMTLSAFGLENLKLTEVADPKKPGPHQVLVKMHAASLNFRDQLVISGQYNPKYPIPLVPCSDGSGEVLEVGESVTQFKVGDPVCATFAPDWIAHKANHAELRNTLGGPLDGTLRELILFEETALVPMPKHLTYEEGATLPCAALTAWSALHVFSRLVSGETVLVQGTGGVSLFALQFAKLAGAYVYSTSSSEEKLERAKKLGADFTLNYKEVPDWGKKIREETKQIGVDHVVEVGGAGTLTQSIIACKPFGNIHLIGILSGKSGEIQLLPAVMNHIKIQGIVVGGRKAFMEMNQAISVSGMKPVVDSIFPMEETKEAVQHLKSASHFGKIVIKIS</sequence>
<dbReference type="GO" id="GO:0016491">
    <property type="term" value="F:oxidoreductase activity"/>
    <property type="evidence" value="ECO:0007669"/>
    <property type="project" value="InterPro"/>
</dbReference>
<dbReference type="OrthoDB" id="9787435at2"/>
<dbReference type="Pfam" id="PF08240">
    <property type="entry name" value="ADH_N"/>
    <property type="match status" value="1"/>
</dbReference>
<dbReference type="Gene3D" id="3.90.180.10">
    <property type="entry name" value="Medium-chain alcohol dehydrogenases, catalytic domain"/>
    <property type="match status" value="1"/>
</dbReference>
<dbReference type="PANTHER" id="PTHR45033:SF2">
    <property type="entry name" value="ZINC-TYPE ALCOHOL DEHYDROGENASE-LIKE PROTEIN C1773.06C"/>
    <property type="match status" value="1"/>
</dbReference>
<dbReference type="RefSeq" id="WP_108977989.1">
    <property type="nucleotide sequence ID" value="NZ_BFBB01000008.1"/>
</dbReference>